<gene>
    <name evidence="1" type="ORF">EWM59_11060</name>
</gene>
<proteinExistence type="predicted"/>
<reference evidence="1 2" key="1">
    <citation type="submission" date="2019-02" db="EMBL/GenBank/DDBJ databases">
        <title>Bacterial novel species Emticicia sp. 17J42-9 isolated from soil.</title>
        <authorList>
            <person name="Jung H.-Y."/>
        </authorList>
    </citation>
    <scope>NUCLEOTIDE SEQUENCE [LARGE SCALE GENOMIC DNA]</scope>
    <source>
        <strain evidence="1 2">17J42-9</strain>
    </source>
</reference>
<dbReference type="Proteomes" id="UP000293162">
    <property type="component" value="Unassembled WGS sequence"/>
</dbReference>
<comment type="caution">
    <text evidence="1">The sequence shown here is derived from an EMBL/GenBank/DDBJ whole genome shotgun (WGS) entry which is preliminary data.</text>
</comment>
<name>A0A4Q5M0E5_9BACT</name>
<dbReference type="OrthoDB" id="4301792at2"/>
<keyword evidence="2" id="KW-1185">Reference proteome</keyword>
<dbReference type="EMBL" id="SEWF01000013">
    <property type="protein sequence ID" value="RYU95644.1"/>
    <property type="molecule type" value="Genomic_DNA"/>
</dbReference>
<evidence type="ECO:0000313" key="1">
    <source>
        <dbReference type="EMBL" id="RYU95644.1"/>
    </source>
</evidence>
<protein>
    <submittedName>
        <fullName evidence="1">Uncharacterized protein</fullName>
    </submittedName>
</protein>
<sequence length="172" mass="20197">MKYLLFTLIALYIISCRQTPSKVNVSKEKIVDKSIIGILPYDSTEKWAFENGKQAELTDNDFVIIEELLESRINSYNNHQQKRYNKIKAKHPEYTLRKEDFIIDLKVYKRQYVAITNSKGEKEVWVNCFCDIFNENWKKDIVIVLDGGNCYFNLKINITKGTYYDLMVNGDA</sequence>
<accession>A0A4Q5M0E5</accession>
<organism evidence="1 2">
    <name type="scientific">Emticicia agri</name>
    <dbReference type="NCBI Taxonomy" id="2492393"/>
    <lineage>
        <taxon>Bacteria</taxon>
        <taxon>Pseudomonadati</taxon>
        <taxon>Bacteroidota</taxon>
        <taxon>Cytophagia</taxon>
        <taxon>Cytophagales</taxon>
        <taxon>Leadbetterellaceae</taxon>
        <taxon>Emticicia</taxon>
    </lineage>
</organism>
<dbReference type="RefSeq" id="WP_130021036.1">
    <property type="nucleotide sequence ID" value="NZ_SEWF01000013.1"/>
</dbReference>
<evidence type="ECO:0000313" key="2">
    <source>
        <dbReference type="Proteomes" id="UP000293162"/>
    </source>
</evidence>
<dbReference type="AlphaFoldDB" id="A0A4Q5M0E5"/>